<dbReference type="Proteomes" id="UP000254133">
    <property type="component" value="Unassembled WGS sequence"/>
</dbReference>
<reference evidence="1 2" key="1">
    <citation type="submission" date="2018-06" db="EMBL/GenBank/DDBJ databases">
        <authorList>
            <consortium name="Pathogen Informatics"/>
            <person name="Doyle S."/>
        </authorList>
    </citation>
    <scope>NUCLEOTIDE SEQUENCE [LARGE SCALE GENOMIC DNA]</scope>
    <source>
        <strain evidence="1 2">NCTC9426</strain>
    </source>
</reference>
<sequence length="219" mass="25559">MRKFKKSIVFTFVLVMLLLTCAAFFFLRSNQYSELRLLERSRANIAMFTELSQGQLIKEHYKISQQCRHGRGFHVYAIPRTDIDSLCQQLKDVLERNGYDIDKSCKKTSFIQNNDIELVATKELSHTVLGMSLKQKSVVDIKMPNMHGETFDDYSSNLAFINIFSKDKVFWQDKTPVAIYSKIYLDRQYYNDFYANKHRGKCSYVNHDMVNGIITQSVS</sequence>
<dbReference type="RefSeq" id="WP_147287292.1">
    <property type="nucleotide sequence ID" value="NZ_UGPZ01000002.1"/>
</dbReference>
<evidence type="ECO:0000313" key="1">
    <source>
        <dbReference type="EMBL" id="STY90413.1"/>
    </source>
</evidence>
<dbReference type="EMBL" id="UGPZ01000002">
    <property type="protein sequence ID" value="STY90413.1"/>
    <property type="molecule type" value="Genomic_DNA"/>
</dbReference>
<accession>A0A378PR30</accession>
<proteinExistence type="predicted"/>
<evidence type="ECO:0000313" key="2">
    <source>
        <dbReference type="Proteomes" id="UP000254133"/>
    </source>
</evidence>
<dbReference type="AlphaFoldDB" id="A0A378PR30"/>
<organism evidence="1 2">
    <name type="scientific">Moraxella bovis</name>
    <dbReference type="NCBI Taxonomy" id="476"/>
    <lineage>
        <taxon>Bacteria</taxon>
        <taxon>Pseudomonadati</taxon>
        <taxon>Pseudomonadota</taxon>
        <taxon>Gammaproteobacteria</taxon>
        <taxon>Moraxellales</taxon>
        <taxon>Moraxellaceae</taxon>
        <taxon>Moraxella</taxon>
    </lineage>
</organism>
<name>A0A378PR30_MORBO</name>
<gene>
    <name evidence="1" type="ORF">NCTC9426_00428</name>
</gene>
<protein>
    <submittedName>
        <fullName evidence="1">Uncharacterized protein</fullName>
    </submittedName>
</protein>